<dbReference type="Proteomes" id="UP001153076">
    <property type="component" value="Unassembled WGS sequence"/>
</dbReference>
<gene>
    <name evidence="6" type="ORF">Cgig2_005075</name>
</gene>
<sequence>MDTEGLSVICAGLGSIEEDDEGNRVGYRRGEYCLDNLKDLLRFLRRDDHDTRDVFKQVCKWNIVAKDLIPIIEYCQDDRNLVLNAVKVLVFLTMPVEASSKDYNEQLDYLWGIKSAITSSDVIAIIVSLLEKPLENLESDEFTEDDWKLVQLVLTLFRNMLAVQDIPVYQQAAGAANLLLSLRDDFLERLFHENVMDVIIIITQHVNGSCRYLRHDTLLLLEIYHYIFMGQDPELIAKVCLEDSKASGDTKDCLESLKSIMQEEAEKRKITRLHAARHSQFSGAFARLTMDGSKTMCKGTPSPASCDKLLKPEKVHRGPSKRVMKDYTRLPTKNRRILELLHDFLNQFLTGGYNVLMRLIAEDIEKEHQAIQNSDVLMFFQLAQFITSFQYHKSIMTKSNAEANCAPSVNDDDSSTWFKGDICGPIAATMNESMFGLVVAKWRLAFEGLKETKNNAFLSVAGSLMKIMIRMLDLVLKLMPDNSEEPQTVRMILHKLFYDQTDQGLTQFLLNMVRSFDAHKQPKRCHDLADLVEIIYVVIRLMEKLQVHGALRVARKSRKARRRKNGDMKNLENKTVEDAAIIQNDVPDVGSYEKEIPTQTVSDRNEEDVNVPIQITEVETSKVKGQNADGSLPPAVQEVSNENHNNLIAGEDDCDFSSDEQLAVTEEVDFKITSLLLPLASSTIVSKLCWLLKFYKSNSSSTNHYVLCLLRRICDDLDLAPMLYQLSYLVIFYDILNEQKACPNKEYESIVQFLTSLIRRMLRKMKNQPLLFVDVLFCKTRKDCHYINVESIQHEVGEMQKEVKNWGSVGGGDLSGCKRRTRKCLADALGDDEYDVVIPSESQFEKYGDLDDVAGEKVLQTSGNQDDKIEGHHLKGDLIGGIKRKRRLVLNDKLEEKIRSLYEMYKDNLNCTQLIAEALDPDGNISPAQVSRKCKKLGLQLPSKDSINPAHSFVGNDQYNSGAMETDGSLPNSNCPDGPGFLRKPTHSRKRVRALDKNQEQKIRTLFEQFKDNKRCSHLIAKELDPDGAVTAAQVSRKLKKLGLHTSRMRTESNRNRIKEGDAFTDGEDSDNLTLSSFRKRVKNDDVLLSSKFLGKPSDIESSGDSSDDELLSSVLRYETSQAEETENTAKIPTSSSEDDANGASIQGDRRSSLLNQQKFEEPADSWNEDSDQDGSGGRTENADKYNELEDSGAEQLASRISASPKSSAKRRRLRVMMDFDDDD</sequence>
<evidence type="ECO:0000256" key="3">
    <source>
        <dbReference type="ARBA" id="ARBA00023306"/>
    </source>
</evidence>
<evidence type="ECO:0000256" key="1">
    <source>
        <dbReference type="ARBA" id="ARBA00004123"/>
    </source>
</evidence>
<keyword evidence="3" id="KW-0131">Cell cycle</keyword>
<dbReference type="AlphaFoldDB" id="A0A9Q1L1E5"/>
<reference evidence="6" key="1">
    <citation type="submission" date="2022-04" db="EMBL/GenBank/DDBJ databases">
        <title>Carnegiea gigantea Genome sequencing and assembly v2.</title>
        <authorList>
            <person name="Copetti D."/>
            <person name="Sanderson M.J."/>
            <person name="Burquez A."/>
            <person name="Wojciechowski M.F."/>
        </authorList>
    </citation>
    <scope>NUCLEOTIDE SEQUENCE</scope>
    <source>
        <strain evidence="6">SGP5-SGP5p</strain>
        <tissue evidence="6">Aerial part</tissue>
    </source>
</reference>
<evidence type="ECO:0000313" key="7">
    <source>
        <dbReference type="Proteomes" id="UP001153076"/>
    </source>
</evidence>
<comment type="subcellular location">
    <subcellularLocation>
        <location evidence="1">Nucleus</location>
    </subcellularLocation>
</comment>
<dbReference type="PANTHER" id="PTHR22940">
    <property type="entry name" value="TIMEOUT/TIMELESS-2"/>
    <property type="match status" value="1"/>
</dbReference>
<evidence type="ECO:0000256" key="2">
    <source>
        <dbReference type="ARBA" id="ARBA00023242"/>
    </source>
</evidence>
<comment type="caution">
    <text evidence="6">The sequence shown here is derived from an EMBL/GenBank/DDBJ whole genome shotgun (WGS) entry which is preliminary data.</text>
</comment>
<organism evidence="6 7">
    <name type="scientific">Carnegiea gigantea</name>
    <dbReference type="NCBI Taxonomy" id="171969"/>
    <lineage>
        <taxon>Eukaryota</taxon>
        <taxon>Viridiplantae</taxon>
        <taxon>Streptophyta</taxon>
        <taxon>Embryophyta</taxon>
        <taxon>Tracheophyta</taxon>
        <taxon>Spermatophyta</taxon>
        <taxon>Magnoliopsida</taxon>
        <taxon>eudicotyledons</taxon>
        <taxon>Gunneridae</taxon>
        <taxon>Pentapetalae</taxon>
        <taxon>Caryophyllales</taxon>
        <taxon>Cactineae</taxon>
        <taxon>Cactaceae</taxon>
        <taxon>Cactoideae</taxon>
        <taxon>Echinocereeae</taxon>
        <taxon>Carnegiea</taxon>
    </lineage>
</organism>
<dbReference type="OrthoDB" id="310853at2759"/>
<keyword evidence="7" id="KW-1185">Reference proteome</keyword>
<dbReference type="GO" id="GO:0003677">
    <property type="term" value="F:DNA binding"/>
    <property type="evidence" value="ECO:0007669"/>
    <property type="project" value="TreeGrafter"/>
</dbReference>
<feature type="compositionally biased region" description="Low complexity" evidence="4">
    <location>
        <begin position="1197"/>
        <end position="1207"/>
    </location>
</feature>
<evidence type="ECO:0000256" key="4">
    <source>
        <dbReference type="SAM" id="MobiDB-lite"/>
    </source>
</evidence>
<dbReference type="GO" id="GO:0043111">
    <property type="term" value="P:replication fork arrest"/>
    <property type="evidence" value="ECO:0007669"/>
    <property type="project" value="TreeGrafter"/>
</dbReference>
<protein>
    <recommendedName>
        <fullName evidence="5">Timeless N-terminal domain-containing protein</fullName>
    </recommendedName>
</protein>
<proteinExistence type="predicted"/>
<dbReference type="PANTHER" id="PTHR22940:SF4">
    <property type="entry name" value="PROTEIN TIMELESS HOMOLOG"/>
    <property type="match status" value="1"/>
</dbReference>
<feature type="region of interest" description="Disordered" evidence="4">
    <location>
        <begin position="1119"/>
        <end position="1212"/>
    </location>
</feature>
<dbReference type="InterPro" id="IPR006906">
    <property type="entry name" value="Timeless_N"/>
</dbReference>
<dbReference type="GO" id="GO:0000076">
    <property type="term" value="P:DNA replication checkpoint signaling"/>
    <property type="evidence" value="ECO:0007669"/>
    <property type="project" value="TreeGrafter"/>
</dbReference>
<feature type="compositionally biased region" description="Acidic residues" evidence="4">
    <location>
        <begin position="1163"/>
        <end position="1173"/>
    </location>
</feature>
<feature type="compositionally biased region" description="Basic and acidic residues" evidence="4">
    <location>
        <begin position="1049"/>
        <end position="1062"/>
    </location>
</feature>
<keyword evidence="2" id="KW-0539">Nucleus</keyword>
<feature type="region of interest" description="Disordered" evidence="4">
    <location>
        <begin position="1044"/>
        <end position="1072"/>
    </location>
</feature>
<dbReference type="Pfam" id="PF04821">
    <property type="entry name" value="TIMELESS"/>
    <property type="match status" value="1"/>
</dbReference>
<accession>A0A9Q1L1E5</accession>
<evidence type="ECO:0000259" key="5">
    <source>
        <dbReference type="Pfam" id="PF04821"/>
    </source>
</evidence>
<name>A0A9Q1L1E5_9CARY</name>
<dbReference type="GO" id="GO:0031298">
    <property type="term" value="C:replication fork protection complex"/>
    <property type="evidence" value="ECO:0007669"/>
    <property type="project" value="TreeGrafter"/>
</dbReference>
<dbReference type="GO" id="GO:0006281">
    <property type="term" value="P:DNA repair"/>
    <property type="evidence" value="ECO:0007669"/>
    <property type="project" value="TreeGrafter"/>
</dbReference>
<dbReference type="InterPro" id="IPR044998">
    <property type="entry name" value="Timeless"/>
</dbReference>
<dbReference type="EMBL" id="JAKOGI010000003">
    <property type="protein sequence ID" value="KAJ8452739.1"/>
    <property type="molecule type" value="Genomic_DNA"/>
</dbReference>
<evidence type="ECO:0000313" key="6">
    <source>
        <dbReference type="EMBL" id="KAJ8452739.1"/>
    </source>
</evidence>
<feature type="domain" description="Timeless N-terminal" evidence="5">
    <location>
        <begin position="27"/>
        <end position="285"/>
    </location>
</feature>